<feature type="domain" description="PDZ" evidence="12">
    <location>
        <begin position="343"/>
        <end position="388"/>
    </location>
</feature>
<dbReference type="EMBL" id="SJPI01000001">
    <property type="protein sequence ID" value="TWT54292.1"/>
    <property type="molecule type" value="Genomic_DNA"/>
</dbReference>
<feature type="transmembrane region" description="Helical" evidence="11">
    <location>
        <begin position="682"/>
        <end position="703"/>
    </location>
</feature>
<dbReference type="Pfam" id="PF02163">
    <property type="entry name" value="Peptidase_M50"/>
    <property type="match status" value="1"/>
</dbReference>
<keyword evidence="9 13" id="KW-0482">Metalloprotease</keyword>
<proteinExistence type="inferred from homology"/>
<organism evidence="13 14">
    <name type="scientific">Rubripirellula amarantea</name>
    <dbReference type="NCBI Taxonomy" id="2527999"/>
    <lineage>
        <taxon>Bacteria</taxon>
        <taxon>Pseudomonadati</taxon>
        <taxon>Planctomycetota</taxon>
        <taxon>Planctomycetia</taxon>
        <taxon>Pirellulales</taxon>
        <taxon>Pirellulaceae</taxon>
        <taxon>Rubripirellula</taxon>
    </lineage>
</organism>
<feature type="transmembrane region" description="Helical" evidence="11">
    <location>
        <begin position="150"/>
        <end position="174"/>
    </location>
</feature>
<feature type="transmembrane region" description="Helical" evidence="11">
    <location>
        <begin position="639"/>
        <end position="661"/>
    </location>
</feature>
<feature type="transmembrane region" description="Helical" evidence="11">
    <location>
        <begin position="20"/>
        <end position="46"/>
    </location>
</feature>
<dbReference type="CDD" id="cd06163">
    <property type="entry name" value="S2P-M50_PDZ_RseP-like"/>
    <property type="match status" value="1"/>
</dbReference>
<dbReference type="PANTHER" id="PTHR42837:SF2">
    <property type="entry name" value="MEMBRANE METALLOPROTEASE ARASP2, CHLOROPLASTIC-RELATED"/>
    <property type="match status" value="1"/>
</dbReference>
<comment type="subcellular location">
    <subcellularLocation>
        <location evidence="2">Membrane</location>
        <topology evidence="2">Multi-pass membrane protein</topology>
    </subcellularLocation>
</comment>
<evidence type="ECO:0000256" key="5">
    <source>
        <dbReference type="ARBA" id="ARBA00022692"/>
    </source>
</evidence>
<dbReference type="GO" id="GO:0016020">
    <property type="term" value="C:membrane"/>
    <property type="evidence" value="ECO:0007669"/>
    <property type="project" value="UniProtKB-SubCell"/>
</dbReference>
<evidence type="ECO:0000259" key="12">
    <source>
        <dbReference type="PROSITE" id="PS50106"/>
    </source>
</evidence>
<dbReference type="InterPro" id="IPR001478">
    <property type="entry name" value="PDZ"/>
</dbReference>
<dbReference type="EC" id="3.4.24.-" evidence="13"/>
<evidence type="ECO:0000256" key="1">
    <source>
        <dbReference type="ARBA" id="ARBA00001947"/>
    </source>
</evidence>
<keyword evidence="5 11" id="KW-0812">Transmembrane</keyword>
<keyword evidence="10 11" id="KW-0472">Membrane</keyword>
<evidence type="ECO:0000256" key="8">
    <source>
        <dbReference type="ARBA" id="ARBA00022989"/>
    </source>
</evidence>
<evidence type="ECO:0000256" key="4">
    <source>
        <dbReference type="ARBA" id="ARBA00022670"/>
    </source>
</evidence>
<dbReference type="Pfam" id="PF17820">
    <property type="entry name" value="PDZ_6"/>
    <property type="match status" value="1"/>
</dbReference>
<evidence type="ECO:0000313" key="13">
    <source>
        <dbReference type="EMBL" id="TWT54292.1"/>
    </source>
</evidence>
<evidence type="ECO:0000256" key="11">
    <source>
        <dbReference type="SAM" id="Phobius"/>
    </source>
</evidence>
<evidence type="ECO:0000256" key="6">
    <source>
        <dbReference type="ARBA" id="ARBA00022801"/>
    </source>
</evidence>
<dbReference type="AlphaFoldDB" id="A0A5C5WWQ3"/>
<comment type="caution">
    <text evidence="13">The sequence shown here is derived from an EMBL/GenBank/DDBJ whole genome shotgun (WGS) entry which is preliminary data.</text>
</comment>
<accession>A0A5C5WWQ3</accession>
<keyword evidence="8 11" id="KW-1133">Transmembrane helix</keyword>
<dbReference type="InterPro" id="IPR004387">
    <property type="entry name" value="Pept_M50_Zn"/>
</dbReference>
<dbReference type="OrthoDB" id="9782003at2"/>
<dbReference type="SMART" id="SM00228">
    <property type="entry name" value="PDZ"/>
    <property type="match status" value="2"/>
</dbReference>
<dbReference type="Proteomes" id="UP000316598">
    <property type="component" value="Unassembled WGS sequence"/>
</dbReference>
<dbReference type="GO" id="GO:0006508">
    <property type="term" value="P:proteolysis"/>
    <property type="evidence" value="ECO:0007669"/>
    <property type="project" value="UniProtKB-KW"/>
</dbReference>
<protein>
    <submittedName>
        <fullName evidence="13">Putative zinc metalloprotease</fullName>
        <ecNumber evidence="13">3.4.24.-</ecNumber>
    </submittedName>
</protein>
<dbReference type="PANTHER" id="PTHR42837">
    <property type="entry name" value="REGULATOR OF SIGMA-E PROTEASE RSEP"/>
    <property type="match status" value="1"/>
</dbReference>
<sequence length="710" mass="77369">MILEFVNALMSLPLAATEELGFLSGLLSNILLWGKVALGIGMVIFVHELGHFVAAKSFGVKCEKFYVGFDVPIKIGPIKFPRTLGKFQWGETEYGIGVIPLGGYVKMLGQDDDPRKLEEENERIKLEGDVDEEPTLDPRSFPAKPVWQRMIIISAGVVVNVITGVLFAAIAYGYGVSYIPAVVGGVSPGGPAWQAGMEPGGKVIAVGDYKDENMPFREMRVEIVTEGMDNGSQPIPISLQYDDGVREFTPNPASSTHEKDLRMIGVLMPNSTSLAKNDFANPQSVAAEVLSEADAGATLVSFDGVAIDETRTVPSTEFFDYLYTHPQKPIELTLKRADGETTTVTLPPQMTKSLGVRYAAGQISALINGGPAEKAGMKVGDTITAVDGDTNFDAFALAVDLVDSDKARTFTVQRGSADSEPVDITIEPKKVLQTVAPVVGISSNVAINAYGFAYEPIPVIASLKDPSLGQGDEPLAVGDRIKEVRLVMPVDKTPEYLADSRYDLLLKELRDGWEFGESWPLTEFTESMQIFPLGTQFEIKAVRPPEDRVITKLVTLTQDDLPSFDRGMNFPAPESIRKAASFGEALTLGLAEGKRRFNDVTRFLKMLPKGKVKLRHVGGPLAIVDIAKNEAEKGISRQLMFLTMLSMNLAILNFLPIPALDGGHMVFLAYELIRGKRANEQLEFRLTVAGLLSLLALMVVVFANDILRYF</sequence>
<dbReference type="GO" id="GO:0004222">
    <property type="term" value="F:metalloendopeptidase activity"/>
    <property type="evidence" value="ECO:0007669"/>
    <property type="project" value="InterPro"/>
</dbReference>
<gene>
    <name evidence="13" type="ORF">Pla22_19340</name>
</gene>
<reference evidence="13 14" key="1">
    <citation type="submission" date="2019-02" db="EMBL/GenBank/DDBJ databases">
        <title>Deep-cultivation of Planctomycetes and their phenomic and genomic characterization uncovers novel biology.</title>
        <authorList>
            <person name="Wiegand S."/>
            <person name="Jogler M."/>
            <person name="Boedeker C."/>
            <person name="Pinto D."/>
            <person name="Vollmers J."/>
            <person name="Rivas-Marin E."/>
            <person name="Kohn T."/>
            <person name="Peeters S.H."/>
            <person name="Heuer A."/>
            <person name="Rast P."/>
            <person name="Oberbeckmann S."/>
            <person name="Bunk B."/>
            <person name="Jeske O."/>
            <person name="Meyerdierks A."/>
            <person name="Storesund J.E."/>
            <person name="Kallscheuer N."/>
            <person name="Luecker S."/>
            <person name="Lage O.M."/>
            <person name="Pohl T."/>
            <person name="Merkel B.J."/>
            <person name="Hornburger P."/>
            <person name="Mueller R.-W."/>
            <person name="Bruemmer F."/>
            <person name="Labrenz M."/>
            <person name="Spormann A.M."/>
            <person name="Op Den Camp H."/>
            <person name="Overmann J."/>
            <person name="Amann R."/>
            <person name="Jetten M.S.M."/>
            <person name="Mascher T."/>
            <person name="Medema M.H."/>
            <person name="Devos D.P."/>
            <person name="Kaster A.-K."/>
            <person name="Ovreas L."/>
            <person name="Rohde M."/>
            <person name="Galperin M.Y."/>
            <person name="Jogler C."/>
        </authorList>
    </citation>
    <scope>NUCLEOTIDE SEQUENCE [LARGE SCALE GENOMIC DNA]</scope>
    <source>
        <strain evidence="13 14">Pla22</strain>
    </source>
</reference>
<dbReference type="PROSITE" id="PS50106">
    <property type="entry name" value="PDZ"/>
    <property type="match status" value="1"/>
</dbReference>
<evidence type="ECO:0000256" key="3">
    <source>
        <dbReference type="ARBA" id="ARBA00007931"/>
    </source>
</evidence>
<evidence type="ECO:0000256" key="9">
    <source>
        <dbReference type="ARBA" id="ARBA00023049"/>
    </source>
</evidence>
<evidence type="ECO:0000256" key="7">
    <source>
        <dbReference type="ARBA" id="ARBA00022833"/>
    </source>
</evidence>
<dbReference type="SUPFAM" id="SSF50156">
    <property type="entry name" value="PDZ domain-like"/>
    <property type="match status" value="2"/>
</dbReference>
<dbReference type="InterPro" id="IPR036034">
    <property type="entry name" value="PDZ_sf"/>
</dbReference>
<name>A0A5C5WWQ3_9BACT</name>
<comment type="similarity">
    <text evidence="3">Belongs to the peptidase M50B family.</text>
</comment>
<evidence type="ECO:0000256" key="10">
    <source>
        <dbReference type="ARBA" id="ARBA00023136"/>
    </source>
</evidence>
<dbReference type="Gene3D" id="2.30.42.10">
    <property type="match status" value="2"/>
</dbReference>
<dbReference type="InterPro" id="IPR041489">
    <property type="entry name" value="PDZ_6"/>
</dbReference>
<keyword evidence="6 13" id="KW-0378">Hydrolase</keyword>
<evidence type="ECO:0000313" key="14">
    <source>
        <dbReference type="Proteomes" id="UP000316598"/>
    </source>
</evidence>
<comment type="cofactor">
    <cofactor evidence="1">
        <name>Zn(2+)</name>
        <dbReference type="ChEBI" id="CHEBI:29105"/>
    </cofactor>
</comment>
<keyword evidence="4 13" id="KW-0645">Protease</keyword>
<keyword evidence="7" id="KW-0862">Zinc</keyword>
<keyword evidence="14" id="KW-1185">Reference proteome</keyword>
<dbReference type="InterPro" id="IPR008915">
    <property type="entry name" value="Peptidase_M50"/>
</dbReference>
<evidence type="ECO:0000256" key="2">
    <source>
        <dbReference type="ARBA" id="ARBA00004141"/>
    </source>
</evidence>